<name>A0A4R3JEJ4_9PROT</name>
<evidence type="ECO:0000313" key="4">
    <source>
        <dbReference type="Proteomes" id="UP000295304"/>
    </source>
</evidence>
<dbReference type="Gene3D" id="3.30.1370.60">
    <property type="entry name" value="Hypothetical oxidoreductase yiak, domain 2"/>
    <property type="match status" value="1"/>
</dbReference>
<dbReference type="Gene3D" id="1.10.1530.10">
    <property type="match status" value="1"/>
</dbReference>
<reference evidence="3 4" key="1">
    <citation type="submission" date="2019-03" db="EMBL/GenBank/DDBJ databases">
        <title>Genomic Encyclopedia of Type Strains, Phase IV (KMG-IV): sequencing the most valuable type-strain genomes for metagenomic binning, comparative biology and taxonomic classification.</title>
        <authorList>
            <person name="Goeker M."/>
        </authorList>
    </citation>
    <scope>NUCLEOTIDE SEQUENCE [LARGE SCALE GENOMIC DNA]</scope>
    <source>
        <strain evidence="3 4">DSM 101688</strain>
    </source>
</reference>
<dbReference type="SUPFAM" id="SSF89733">
    <property type="entry name" value="L-sulfolactate dehydrogenase-like"/>
    <property type="match status" value="1"/>
</dbReference>
<dbReference type="InterPro" id="IPR036111">
    <property type="entry name" value="Mal/L-sulfo/L-lacto_DH-like_sf"/>
</dbReference>
<comment type="caution">
    <text evidence="3">The sequence shown here is derived from an EMBL/GenBank/DDBJ whole genome shotgun (WGS) entry which is preliminary data.</text>
</comment>
<keyword evidence="2" id="KW-0560">Oxidoreductase</keyword>
<dbReference type="PANTHER" id="PTHR11091">
    <property type="entry name" value="OXIDOREDUCTASE-RELATED"/>
    <property type="match status" value="1"/>
</dbReference>
<comment type="similarity">
    <text evidence="1">Belongs to the LDH2/MDH2 oxidoreductase family.</text>
</comment>
<dbReference type="GO" id="GO:0016491">
    <property type="term" value="F:oxidoreductase activity"/>
    <property type="evidence" value="ECO:0007669"/>
    <property type="project" value="UniProtKB-KW"/>
</dbReference>
<dbReference type="OrthoDB" id="9811519at2"/>
<dbReference type="Proteomes" id="UP000295304">
    <property type="component" value="Unassembled WGS sequence"/>
</dbReference>
<dbReference type="PANTHER" id="PTHR11091:SF0">
    <property type="entry name" value="MALATE DEHYDROGENASE"/>
    <property type="match status" value="1"/>
</dbReference>
<accession>A0A4R3JEJ4</accession>
<evidence type="ECO:0000313" key="3">
    <source>
        <dbReference type="EMBL" id="TCS63090.1"/>
    </source>
</evidence>
<proteinExistence type="inferred from homology"/>
<dbReference type="RefSeq" id="WP_132938820.1">
    <property type="nucleotide sequence ID" value="NZ_CP119676.1"/>
</dbReference>
<dbReference type="InterPro" id="IPR043144">
    <property type="entry name" value="Mal/L-sulf/L-lact_DH-like_ah"/>
</dbReference>
<dbReference type="Pfam" id="PF02615">
    <property type="entry name" value="Ldh_2"/>
    <property type="match status" value="1"/>
</dbReference>
<evidence type="ECO:0000256" key="2">
    <source>
        <dbReference type="ARBA" id="ARBA00023002"/>
    </source>
</evidence>
<dbReference type="InterPro" id="IPR043143">
    <property type="entry name" value="Mal/L-sulf/L-lact_DH-like_NADP"/>
</dbReference>
<protein>
    <submittedName>
        <fullName evidence="3">(2R)-3-sulfolactate dehydrogenase (NADP+)</fullName>
    </submittedName>
</protein>
<gene>
    <name evidence="3" type="ORF">EDD55_104183</name>
</gene>
<dbReference type="EMBL" id="SLZW01000004">
    <property type="protein sequence ID" value="TCS63090.1"/>
    <property type="molecule type" value="Genomic_DNA"/>
</dbReference>
<organism evidence="3 4">
    <name type="scientific">Varunaivibrio sulfuroxidans</name>
    <dbReference type="NCBI Taxonomy" id="1773489"/>
    <lineage>
        <taxon>Bacteria</taxon>
        <taxon>Pseudomonadati</taxon>
        <taxon>Pseudomonadota</taxon>
        <taxon>Alphaproteobacteria</taxon>
        <taxon>Rhodospirillales</taxon>
        <taxon>Magnetovibrionaceae</taxon>
        <taxon>Varunaivibrio</taxon>
    </lineage>
</organism>
<sequence>MNDKTYSVAHLRDLAMRVLMAHDVGSANAAFVADALIAAQVDGHGGHGLSRLAAYSAQAASGKVDGHAVPVLREVAPAAVRIDAANGFAYPAMVLAVDDLVGRATKTGIAAATVCRSHHFGAAGYHVEKLAAKGLIGLVFGNSPRAIAPWGGRKGVFGTNPIAFAAPRADGAALLIDLSLSKVARGRVMLAAKLGDAIPEGWALDRDGHPTTDAKAALEGTMLPMGGAKGAALVLMVEILAAALSGAHFGYEASSFFEAEGAPPGVGQCLIAIDPAPFSGGGFAARLEALLAEMLSQDGVRLPGARRLHAREAVQKDGVPVPNVLYDELVRLAG</sequence>
<dbReference type="AlphaFoldDB" id="A0A4R3JEJ4"/>
<evidence type="ECO:0000256" key="1">
    <source>
        <dbReference type="ARBA" id="ARBA00006056"/>
    </source>
</evidence>
<keyword evidence="4" id="KW-1185">Reference proteome</keyword>
<dbReference type="InterPro" id="IPR003767">
    <property type="entry name" value="Malate/L-lactate_DH-like"/>
</dbReference>